<proteinExistence type="predicted"/>
<protein>
    <submittedName>
        <fullName evidence="1">Uncharacterized protein</fullName>
    </submittedName>
</protein>
<dbReference type="PANTHER" id="PTHR46670">
    <property type="entry name" value="ENDO/EXONUCLEASE/PHOSPHATASE DOMAIN-CONTAINING PROTEIN"/>
    <property type="match status" value="1"/>
</dbReference>
<dbReference type="EMBL" id="JAODUP010000419">
    <property type="protein sequence ID" value="KAK2150167.1"/>
    <property type="molecule type" value="Genomic_DNA"/>
</dbReference>
<accession>A0AAD9JC93</accession>
<dbReference type="SUPFAM" id="SSF56219">
    <property type="entry name" value="DNase I-like"/>
    <property type="match status" value="1"/>
</dbReference>
<comment type="caution">
    <text evidence="1">The sequence shown here is derived from an EMBL/GenBank/DDBJ whole genome shotgun (WGS) entry which is preliminary data.</text>
</comment>
<name>A0AAD9JC93_9ANNE</name>
<gene>
    <name evidence="1" type="ORF">LSH36_419g00027</name>
</gene>
<sequence length="390" mass="44553">MAPNIDNLTIVPLVKSSNIKVKTLKCVLINCQSMCNKASRINDYIVDEQIDVALLTETWLSGCEMDLKKHWICDKFRHIARTGKRGGGVGIMYRDNIILEMHSHIEAKSYESVHIRLTVVQADLLMPRPRPQEKTDSYRKYDPINMDDFSDELLKSQVITYPSEISDTLLDQYNDSLKGLLDTFAPMKTKTFVHRATVPSYNPAIQGSSSLSKHSSDFQLQIDNNGISPSDSAKDFGVLFDQHLNMETHVTVICKASYFHIRNIRSLKSIFTHDALISVVHAFITSRLDYCNSLLLCLSDKLLQRFQRIQNIAARIVTGCRKYDHITPILKELHWLPVIKRIQFKTLMITYKALNGQAPIYLTEDLYEKANTRTLRSSGELLLAVPKYKL</sequence>
<dbReference type="Proteomes" id="UP001208570">
    <property type="component" value="Unassembled WGS sequence"/>
</dbReference>
<evidence type="ECO:0000313" key="1">
    <source>
        <dbReference type="EMBL" id="KAK2150167.1"/>
    </source>
</evidence>
<dbReference type="Gene3D" id="3.60.10.10">
    <property type="entry name" value="Endonuclease/exonuclease/phosphatase"/>
    <property type="match status" value="1"/>
</dbReference>
<evidence type="ECO:0000313" key="2">
    <source>
        <dbReference type="Proteomes" id="UP001208570"/>
    </source>
</evidence>
<dbReference type="PANTHER" id="PTHR46670:SF4">
    <property type="entry name" value="REVERSE TRANSCRIPTASE DOMAIN-CONTAINING PROTEIN"/>
    <property type="match status" value="1"/>
</dbReference>
<keyword evidence="2" id="KW-1185">Reference proteome</keyword>
<reference evidence="1" key="1">
    <citation type="journal article" date="2023" name="Mol. Biol. Evol.">
        <title>Third-Generation Sequencing Reveals the Adaptive Role of the Epigenome in Three Deep-Sea Polychaetes.</title>
        <authorList>
            <person name="Perez M."/>
            <person name="Aroh O."/>
            <person name="Sun Y."/>
            <person name="Lan Y."/>
            <person name="Juniper S.K."/>
            <person name="Young C.R."/>
            <person name="Angers B."/>
            <person name="Qian P.Y."/>
        </authorList>
    </citation>
    <scope>NUCLEOTIDE SEQUENCE</scope>
    <source>
        <strain evidence="1">P08H-3</strain>
    </source>
</reference>
<dbReference type="InterPro" id="IPR036691">
    <property type="entry name" value="Endo/exonu/phosph_ase_sf"/>
</dbReference>
<dbReference type="AlphaFoldDB" id="A0AAD9JC93"/>
<organism evidence="1 2">
    <name type="scientific">Paralvinella palmiformis</name>
    <dbReference type="NCBI Taxonomy" id="53620"/>
    <lineage>
        <taxon>Eukaryota</taxon>
        <taxon>Metazoa</taxon>
        <taxon>Spiralia</taxon>
        <taxon>Lophotrochozoa</taxon>
        <taxon>Annelida</taxon>
        <taxon>Polychaeta</taxon>
        <taxon>Sedentaria</taxon>
        <taxon>Canalipalpata</taxon>
        <taxon>Terebellida</taxon>
        <taxon>Terebelliformia</taxon>
        <taxon>Alvinellidae</taxon>
        <taxon>Paralvinella</taxon>
    </lineage>
</organism>